<gene>
    <name evidence="2" type="ORF">DPMN_166287</name>
</gene>
<protein>
    <submittedName>
        <fullName evidence="2">Uncharacterized protein</fullName>
    </submittedName>
</protein>
<keyword evidence="3" id="KW-1185">Reference proteome</keyword>
<proteinExistence type="predicted"/>
<reference evidence="2" key="1">
    <citation type="journal article" date="2019" name="bioRxiv">
        <title>The Genome of the Zebra Mussel, Dreissena polymorpha: A Resource for Invasive Species Research.</title>
        <authorList>
            <person name="McCartney M.A."/>
            <person name="Auch B."/>
            <person name="Kono T."/>
            <person name="Mallez S."/>
            <person name="Zhang Y."/>
            <person name="Obille A."/>
            <person name="Becker A."/>
            <person name="Abrahante J.E."/>
            <person name="Garbe J."/>
            <person name="Badalamenti J.P."/>
            <person name="Herman A."/>
            <person name="Mangelson H."/>
            <person name="Liachko I."/>
            <person name="Sullivan S."/>
            <person name="Sone E.D."/>
            <person name="Koren S."/>
            <person name="Silverstein K.A.T."/>
            <person name="Beckman K.B."/>
            <person name="Gohl D.M."/>
        </authorList>
    </citation>
    <scope>NUCLEOTIDE SEQUENCE</scope>
    <source>
        <strain evidence="2">Duluth1</strain>
        <tissue evidence="2">Whole animal</tissue>
    </source>
</reference>
<dbReference type="Proteomes" id="UP000828390">
    <property type="component" value="Unassembled WGS sequence"/>
</dbReference>
<organism evidence="2 3">
    <name type="scientific">Dreissena polymorpha</name>
    <name type="common">Zebra mussel</name>
    <name type="synonym">Mytilus polymorpha</name>
    <dbReference type="NCBI Taxonomy" id="45954"/>
    <lineage>
        <taxon>Eukaryota</taxon>
        <taxon>Metazoa</taxon>
        <taxon>Spiralia</taxon>
        <taxon>Lophotrochozoa</taxon>
        <taxon>Mollusca</taxon>
        <taxon>Bivalvia</taxon>
        <taxon>Autobranchia</taxon>
        <taxon>Heteroconchia</taxon>
        <taxon>Euheterodonta</taxon>
        <taxon>Imparidentia</taxon>
        <taxon>Neoheterodontei</taxon>
        <taxon>Myida</taxon>
        <taxon>Dreissenoidea</taxon>
        <taxon>Dreissenidae</taxon>
        <taxon>Dreissena</taxon>
    </lineage>
</organism>
<evidence type="ECO:0000313" key="3">
    <source>
        <dbReference type="Proteomes" id="UP000828390"/>
    </source>
</evidence>
<evidence type="ECO:0000256" key="1">
    <source>
        <dbReference type="SAM" id="MobiDB-lite"/>
    </source>
</evidence>
<feature type="region of interest" description="Disordered" evidence="1">
    <location>
        <begin position="1"/>
        <end position="21"/>
    </location>
</feature>
<accession>A0A9D4EWU2</accession>
<sequence>MHTLGKPELSENRTIRPVPKPSGLQRVYCMCNASVTNNPVAGRCVRSPGIGKTLRSRPMNDTV</sequence>
<name>A0A9D4EWU2_DREPO</name>
<dbReference type="AlphaFoldDB" id="A0A9D4EWU2"/>
<dbReference type="EMBL" id="JAIWYP010000008">
    <property type="protein sequence ID" value="KAH3788155.1"/>
    <property type="molecule type" value="Genomic_DNA"/>
</dbReference>
<reference evidence="2" key="2">
    <citation type="submission" date="2020-11" db="EMBL/GenBank/DDBJ databases">
        <authorList>
            <person name="McCartney M.A."/>
            <person name="Auch B."/>
            <person name="Kono T."/>
            <person name="Mallez S."/>
            <person name="Becker A."/>
            <person name="Gohl D.M."/>
            <person name="Silverstein K.A.T."/>
            <person name="Koren S."/>
            <person name="Bechman K.B."/>
            <person name="Herman A."/>
            <person name="Abrahante J.E."/>
            <person name="Garbe J."/>
        </authorList>
    </citation>
    <scope>NUCLEOTIDE SEQUENCE</scope>
    <source>
        <strain evidence="2">Duluth1</strain>
        <tissue evidence="2">Whole animal</tissue>
    </source>
</reference>
<comment type="caution">
    <text evidence="2">The sequence shown here is derived from an EMBL/GenBank/DDBJ whole genome shotgun (WGS) entry which is preliminary data.</text>
</comment>
<evidence type="ECO:0000313" key="2">
    <source>
        <dbReference type="EMBL" id="KAH3788155.1"/>
    </source>
</evidence>